<dbReference type="NCBIfam" id="NF009732">
    <property type="entry name" value="PRK13255.1"/>
    <property type="match status" value="1"/>
</dbReference>
<dbReference type="EC" id="2.1.1.67" evidence="4 9"/>
<dbReference type="GO" id="GO:0032259">
    <property type="term" value="P:methylation"/>
    <property type="evidence" value="ECO:0007669"/>
    <property type="project" value="UniProtKB-KW"/>
</dbReference>
<dbReference type="Pfam" id="PF05724">
    <property type="entry name" value="TPMT"/>
    <property type="match status" value="1"/>
</dbReference>
<dbReference type="PANTHER" id="PTHR10259">
    <property type="entry name" value="THIOPURINE S-METHYLTRANSFERASE"/>
    <property type="match status" value="1"/>
</dbReference>
<dbReference type="InterPro" id="IPR029063">
    <property type="entry name" value="SAM-dependent_MTases_sf"/>
</dbReference>
<dbReference type="PROSITE" id="PS51585">
    <property type="entry name" value="SAM_MT_TPMT"/>
    <property type="match status" value="1"/>
</dbReference>
<sequence>MDANFWHQRWSNNEIAFHESEANPFLVKYFKELPVSKGSRIFVPLCGKTLDIAWLLSKGYRVAGAELSQIAIEQLFSGLGVEPTITKLGELDRYSAENIDIFVGDIFQLNEAALGTVHAIYDRAALVALPEEMRDRYTTHLMKITHNAPQLLICYEYDQTLIGGPPFSIQNEEVRKRYSDHYQLNLVETKEVPGGLKRVCPAEENVWLLQKK</sequence>
<evidence type="ECO:0000256" key="9">
    <source>
        <dbReference type="NCBIfam" id="TIGR03840"/>
    </source>
</evidence>
<dbReference type="NCBIfam" id="TIGR03840">
    <property type="entry name" value="TMPT_Se_Te"/>
    <property type="match status" value="1"/>
</dbReference>
<comment type="catalytic activity">
    <reaction evidence="1">
        <text>S-adenosyl-L-methionine + a thiopurine = S-adenosyl-L-homocysteine + a thiopurine S-methylether.</text>
        <dbReference type="EC" id="2.1.1.67"/>
    </reaction>
</comment>
<evidence type="ECO:0000256" key="4">
    <source>
        <dbReference type="ARBA" id="ARBA00011905"/>
    </source>
</evidence>
<reference evidence="12" key="1">
    <citation type="submission" date="2018-05" db="EMBL/GenBank/DDBJ databases">
        <title>Leptospira yasudae sp. nov. and Leptospira stimsonii sp. nov., two pathogenic species of the genus Leptospira isolated from environmental sources.</title>
        <authorList>
            <person name="Casanovas-Massana A."/>
            <person name="Hamond C."/>
            <person name="Santos L.A."/>
            <person name="Hacker K.P."/>
            <person name="Balassiano I."/>
            <person name="Medeiros M.A."/>
            <person name="Reis M.G."/>
            <person name="Ko A.I."/>
            <person name="Wunder E.A."/>
        </authorList>
    </citation>
    <scope>NUCLEOTIDE SEQUENCE [LARGE SCALE GENOMIC DNA]</scope>
    <source>
        <strain evidence="12">AMB6-RJ</strain>
    </source>
</reference>
<keyword evidence="6 10" id="KW-0489">Methyltransferase</keyword>
<dbReference type="PIRSF" id="PIRSF023956">
    <property type="entry name" value="Thiopurine_S-methyltransferase"/>
    <property type="match status" value="1"/>
</dbReference>
<evidence type="ECO:0000256" key="2">
    <source>
        <dbReference type="ARBA" id="ARBA00004496"/>
    </source>
</evidence>
<proteinExistence type="inferred from homology"/>
<dbReference type="InterPro" id="IPR008854">
    <property type="entry name" value="TPMT"/>
</dbReference>
<evidence type="ECO:0000313" key="11">
    <source>
        <dbReference type="EMBL" id="TGM11036.1"/>
    </source>
</evidence>
<evidence type="ECO:0000256" key="5">
    <source>
        <dbReference type="ARBA" id="ARBA00022490"/>
    </source>
</evidence>
<dbReference type="GO" id="GO:0010038">
    <property type="term" value="P:response to metal ion"/>
    <property type="evidence" value="ECO:0007669"/>
    <property type="project" value="InterPro"/>
</dbReference>
<accession>A0A4R9L0B6</accession>
<name>A0A4R9L0B6_9LEPT</name>
<protein>
    <recommendedName>
        <fullName evidence="4 9">Thiopurine S-methyltransferase</fullName>
        <ecNumber evidence="4 9">2.1.1.67</ecNumber>
    </recommendedName>
</protein>
<keyword evidence="13" id="KW-1185">Reference proteome</keyword>
<dbReference type="RefSeq" id="WP_118984121.1">
    <property type="nucleotide sequence ID" value="NZ_QHCS01000012.1"/>
</dbReference>
<dbReference type="EMBL" id="QHCS01000012">
    <property type="protein sequence ID" value="RHX83095.1"/>
    <property type="molecule type" value="Genomic_DNA"/>
</dbReference>
<organism evidence="10 12">
    <name type="scientific">Leptospira stimsonii</name>
    <dbReference type="NCBI Taxonomy" id="2202203"/>
    <lineage>
        <taxon>Bacteria</taxon>
        <taxon>Pseudomonadati</taxon>
        <taxon>Spirochaetota</taxon>
        <taxon>Spirochaetia</taxon>
        <taxon>Leptospirales</taxon>
        <taxon>Leptospiraceae</taxon>
        <taxon>Leptospira</taxon>
    </lineage>
</organism>
<comment type="similarity">
    <text evidence="3">Belongs to the class I-like SAM-binding methyltransferase superfamily. TPMT family.</text>
</comment>
<reference evidence="11" key="3">
    <citation type="journal article" date="2019" name="PLoS Negl. Trop. Dis.">
        <title>Revisiting the worldwide diversity of Leptospira species in the environment.</title>
        <authorList>
            <person name="Vincent A.T."/>
            <person name="Schiettekatte O."/>
            <person name="Bourhy P."/>
            <person name="Veyrier F.J."/>
            <person name="Picardeau M."/>
        </authorList>
    </citation>
    <scope>NUCLEOTIDE SEQUENCE</scope>
    <source>
        <strain evidence="11">201702407</strain>
    </source>
</reference>
<dbReference type="InterPro" id="IPR025835">
    <property type="entry name" value="Thiopurine_S-MeTrfase"/>
</dbReference>
<keyword evidence="8" id="KW-0949">S-adenosyl-L-methionine</keyword>
<gene>
    <name evidence="10" type="primary">tmpT</name>
    <name evidence="10" type="ORF">DLM78_23120</name>
    <name evidence="11" type="ORF">EHQ90_16960</name>
</gene>
<dbReference type="SUPFAM" id="SSF53335">
    <property type="entry name" value="S-adenosyl-L-methionine-dependent methyltransferases"/>
    <property type="match status" value="1"/>
</dbReference>
<evidence type="ECO:0000256" key="6">
    <source>
        <dbReference type="ARBA" id="ARBA00022603"/>
    </source>
</evidence>
<reference evidence="11" key="2">
    <citation type="submission" date="2018-10" db="EMBL/GenBank/DDBJ databases">
        <authorList>
            <person name="Vincent A.T."/>
            <person name="Schiettekatte O."/>
            <person name="Bourhy P."/>
            <person name="Veyrier F.J."/>
            <person name="Picardeau M."/>
        </authorList>
    </citation>
    <scope>NUCLEOTIDE SEQUENCE</scope>
    <source>
        <strain evidence="11">201702407</strain>
    </source>
</reference>
<dbReference type="AlphaFoldDB" id="A0A4R9L0B6"/>
<dbReference type="GO" id="GO:0008119">
    <property type="term" value="F:thiopurine S-methyltransferase activity"/>
    <property type="evidence" value="ECO:0007669"/>
    <property type="project" value="UniProtKB-UniRule"/>
</dbReference>
<evidence type="ECO:0000256" key="8">
    <source>
        <dbReference type="ARBA" id="ARBA00022691"/>
    </source>
</evidence>
<dbReference type="FunFam" id="3.40.50.150:FF:000101">
    <property type="entry name" value="Thiopurine S-methyltransferase"/>
    <property type="match status" value="1"/>
</dbReference>
<keyword evidence="5" id="KW-0963">Cytoplasm</keyword>
<evidence type="ECO:0000256" key="7">
    <source>
        <dbReference type="ARBA" id="ARBA00022679"/>
    </source>
</evidence>
<comment type="caution">
    <text evidence="10">The sequence shown here is derived from an EMBL/GenBank/DDBJ whole genome shotgun (WGS) entry which is preliminary data.</text>
</comment>
<dbReference type="Proteomes" id="UP000297422">
    <property type="component" value="Unassembled WGS sequence"/>
</dbReference>
<dbReference type="EMBL" id="RQGT01000099">
    <property type="protein sequence ID" value="TGM11036.1"/>
    <property type="molecule type" value="Genomic_DNA"/>
</dbReference>
<evidence type="ECO:0000313" key="13">
    <source>
        <dbReference type="Proteomes" id="UP000297422"/>
    </source>
</evidence>
<dbReference type="HAMAP" id="MF_00812">
    <property type="entry name" value="Thiopur_methtran"/>
    <property type="match status" value="1"/>
</dbReference>
<evidence type="ECO:0000313" key="12">
    <source>
        <dbReference type="Proteomes" id="UP000266669"/>
    </source>
</evidence>
<evidence type="ECO:0000313" key="10">
    <source>
        <dbReference type="EMBL" id="RHX83095.1"/>
    </source>
</evidence>
<dbReference type="Proteomes" id="UP000266669">
    <property type="component" value="Unassembled WGS sequence"/>
</dbReference>
<dbReference type="Gene3D" id="3.40.50.150">
    <property type="entry name" value="Vaccinia Virus protein VP39"/>
    <property type="match status" value="1"/>
</dbReference>
<keyword evidence="7 10" id="KW-0808">Transferase</keyword>
<dbReference type="InterPro" id="IPR022474">
    <property type="entry name" value="Thiopur_S-MeTfrase_Se/Te_detox"/>
</dbReference>
<dbReference type="PANTHER" id="PTHR10259:SF11">
    <property type="entry name" value="THIOPURINE S-METHYLTRANSFERASE"/>
    <property type="match status" value="1"/>
</dbReference>
<dbReference type="GO" id="GO:0005737">
    <property type="term" value="C:cytoplasm"/>
    <property type="evidence" value="ECO:0007669"/>
    <property type="project" value="UniProtKB-SubCell"/>
</dbReference>
<evidence type="ECO:0000256" key="3">
    <source>
        <dbReference type="ARBA" id="ARBA00008145"/>
    </source>
</evidence>
<comment type="subcellular location">
    <subcellularLocation>
        <location evidence="2">Cytoplasm</location>
    </subcellularLocation>
</comment>
<evidence type="ECO:0000256" key="1">
    <source>
        <dbReference type="ARBA" id="ARBA00000903"/>
    </source>
</evidence>
<reference evidence="10" key="4">
    <citation type="journal article" date="2020" name="Int. J. Syst. Evol. Microbiol.">
        <title>Leptospira yasudae sp. nov. and Leptospira stimsonii sp. nov., two new species of the pathogenic group isolated from environmental sources.</title>
        <authorList>
            <person name="Casanovas-Massana A."/>
            <person name="Hamond C."/>
            <person name="Santos L.A."/>
            <person name="de Oliveira D."/>
            <person name="Hacker K.P."/>
            <person name="Balassiano I."/>
            <person name="Costa F."/>
            <person name="Medeiros M.A."/>
            <person name="Reis M.G."/>
            <person name="Ko A.I."/>
            <person name="Wunder E.A."/>
        </authorList>
    </citation>
    <scope>NUCLEOTIDE SEQUENCE</scope>
    <source>
        <strain evidence="10">AMB6-RJ</strain>
    </source>
</reference>